<evidence type="ECO:0000256" key="1">
    <source>
        <dbReference type="SAM" id="MobiDB-lite"/>
    </source>
</evidence>
<feature type="compositionally biased region" description="Basic and acidic residues" evidence="1">
    <location>
        <begin position="1"/>
        <end position="39"/>
    </location>
</feature>
<reference evidence="2" key="1">
    <citation type="submission" date="2021-01" db="EMBL/GenBank/DDBJ databases">
        <title>KCTC 19127 draft genome.</title>
        <authorList>
            <person name="An D."/>
        </authorList>
    </citation>
    <scope>NUCLEOTIDE SEQUENCE</scope>
    <source>
        <strain evidence="2">KCTC 19127</strain>
    </source>
</reference>
<proteinExistence type="predicted"/>
<name>A0A938YJJ5_9ACTN</name>
<sequence length="95" mass="9890">MDSDSRSDDSRSDDSRSDDPRSDDPRSAAHAPADGDHPVTTEPPIVPDGDGNTADERLTQHDQGAVNLQPGPTEQGGHGGMATREQEAREAGSAG</sequence>
<evidence type="ECO:0000313" key="2">
    <source>
        <dbReference type="EMBL" id="MBM9476304.1"/>
    </source>
</evidence>
<evidence type="ECO:0000313" key="3">
    <source>
        <dbReference type="Proteomes" id="UP000663801"/>
    </source>
</evidence>
<comment type="caution">
    <text evidence="2">The sequence shown here is derived from an EMBL/GenBank/DDBJ whole genome shotgun (WGS) entry which is preliminary data.</text>
</comment>
<feature type="region of interest" description="Disordered" evidence="1">
    <location>
        <begin position="1"/>
        <end position="95"/>
    </location>
</feature>
<feature type="compositionally biased region" description="Basic and acidic residues" evidence="1">
    <location>
        <begin position="84"/>
        <end position="95"/>
    </location>
</feature>
<keyword evidence="3" id="KW-1185">Reference proteome</keyword>
<dbReference type="AlphaFoldDB" id="A0A938YJJ5"/>
<protein>
    <submittedName>
        <fullName evidence="2">Uncharacterized protein</fullName>
    </submittedName>
</protein>
<organism evidence="2 3">
    <name type="scientific">Nakamurella flavida</name>
    <dbReference type="NCBI Taxonomy" id="363630"/>
    <lineage>
        <taxon>Bacteria</taxon>
        <taxon>Bacillati</taxon>
        <taxon>Actinomycetota</taxon>
        <taxon>Actinomycetes</taxon>
        <taxon>Nakamurellales</taxon>
        <taxon>Nakamurellaceae</taxon>
        <taxon>Nakamurella</taxon>
    </lineage>
</organism>
<dbReference type="Proteomes" id="UP000663801">
    <property type="component" value="Unassembled WGS sequence"/>
</dbReference>
<dbReference type="EMBL" id="JAERWL010000006">
    <property type="protein sequence ID" value="MBM9476304.1"/>
    <property type="molecule type" value="Genomic_DNA"/>
</dbReference>
<dbReference type="RefSeq" id="WP_205256379.1">
    <property type="nucleotide sequence ID" value="NZ_BAAAPV010000001.1"/>
</dbReference>
<accession>A0A938YJJ5</accession>
<gene>
    <name evidence="2" type="ORF">JL107_07615</name>
</gene>